<proteinExistence type="predicted"/>
<reference evidence="1" key="1">
    <citation type="submission" date="2014-11" db="EMBL/GenBank/DDBJ databases">
        <authorList>
            <person name="Amaro Gonzalez C."/>
        </authorList>
    </citation>
    <scope>NUCLEOTIDE SEQUENCE</scope>
</reference>
<organism evidence="1">
    <name type="scientific">Anguilla anguilla</name>
    <name type="common">European freshwater eel</name>
    <name type="synonym">Muraena anguilla</name>
    <dbReference type="NCBI Taxonomy" id="7936"/>
    <lineage>
        <taxon>Eukaryota</taxon>
        <taxon>Metazoa</taxon>
        <taxon>Chordata</taxon>
        <taxon>Craniata</taxon>
        <taxon>Vertebrata</taxon>
        <taxon>Euteleostomi</taxon>
        <taxon>Actinopterygii</taxon>
        <taxon>Neopterygii</taxon>
        <taxon>Teleostei</taxon>
        <taxon>Anguilliformes</taxon>
        <taxon>Anguillidae</taxon>
        <taxon>Anguilla</taxon>
    </lineage>
</organism>
<sequence length="21" mass="2509">MVLFYSFTINDTEPQSCLLTW</sequence>
<accession>A0A0E9VD60</accession>
<name>A0A0E9VD60_ANGAN</name>
<dbReference type="EMBL" id="GBXM01033192">
    <property type="protein sequence ID" value="JAH75385.1"/>
    <property type="molecule type" value="Transcribed_RNA"/>
</dbReference>
<protein>
    <submittedName>
        <fullName evidence="1">Uncharacterized protein</fullName>
    </submittedName>
</protein>
<dbReference type="AlphaFoldDB" id="A0A0E9VD60"/>
<reference evidence="1" key="2">
    <citation type="journal article" date="2015" name="Fish Shellfish Immunol.">
        <title>Early steps in the European eel (Anguilla anguilla)-Vibrio vulnificus interaction in the gills: Role of the RtxA13 toxin.</title>
        <authorList>
            <person name="Callol A."/>
            <person name="Pajuelo D."/>
            <person name="Ebbesson L."/>
            <person name="Teles M."/>
            <person name="MacKenzie S."/>
            <person name="Amaro C."/>
        </authorList>
    </citation>
    <scope>NUCLEOTIDE SEQUENCE</scope>
</reference>
<evidence type="ECO:0000313" key="1">
    <source>
        <dbReference type="EMBL" id="JAH75385.1"/>
    </source>
</evidence>